<reference evidence="2" key="1">
    <citation type="submission" date="2019-05" db="EMBL/GenBank/DDBJ databases">
        <title>Candidatus Nanohalobium constans, a novel model system to study the DPANN nano-sized archaea: genomic and physiological characterization of a nanoarchaeon co-cultured with its chitinotrophic host.</title>
        <authorList>
            <person name="La Cono V."/>
            <person name="Arcadi E."/>
            <person name="Crisafi F."/>
            <person name="Denaro R."/>
            <person name="La Spada G."/>
            <person name="Messina E."/>
            <person name="Smedile F."/>
            <person name="Toshchakov S.V."/>
            <person name="Shevchenko M.A."/>
            <person name="Golyshin P.N."/>
            <person name="Golyshina O.V."/>
            <person name="Ferrer M."/>
            <person name="Rohde M."/>
            <person name="Mushegian A."/>
            <person name="Sorokin D.Y."/>
            <person name="Giuliano L."/>
            <person name="Yakimov M.M."/>
        </authorList>
    </citation>
    <scope>NUCLEOTIDE SEQUENCE [LARGE SCALE GENOMIC DNA]</scope>
    <source>
        <strain evidence="2">LC1Nh</strain>
    </source>
</reference>
<evidence type="ECO:0000313" key="1">
    <source>
        <dbReference type="EMBL" id="QGA80908.1"/>
    </source>
</evidence>
<sequence>MDRKTGLVALTIIVLAAISYAAVHLGAEFQTKTDKDNDIQNKEELADILIQNSNSELGRNVNTSYTTVKSSFYREGEVDVAQKQFKATSSTGSSPLFVYSTVKRHNSSEAAENAFNNYLSKYQVQNIETPVPMTRQLEASNIGTVSYGQTYEVYAHNGKYLISLDIQSIYDSKVVAENLFMLMYIETN</sequence>
<organism evidence="1 2">
    <name type="scientific">Candidatus Nanohalobium constans</name>
    <dbReference type="NCBI Taxonomy" id="2565781"/>
    <lineage>
        <taxon>Archaea</taxon>
        <taxon>Candidatus Nanohalarchaeota</taxon>
        <taxon>Candidatus Nanohalobia</taxon>
        <taxon>Candidatus Nanohalobiales</taxon>
        <taxon>Candidatus Nanohalobiaceae</taxon>
        <taxon>Candidatus Nanohalobium</taxon>
    </lineage>
</organism>
<protein>
    <submittedName>
        <fullName evidence="1">Uncharacterized protein</fullName>
    </submittedName>
</protein>
<accession>A0A5Q0UH05</accession>
<dbReference type="GeneID" id="42365430"/>
<name>A0A5Q0UH05_9ARCH</name>
<evidence type="ECO:0000313" key="2">
    <source>
        <dbReference type="Proteomes" id="UP000377803"/>
    </source>
</evidence>
<proteinExistence type="predicted"/>
<keyword evidence="2" id="KW-1185">Reference proteome</keyword>
<gene>
    <name evidence="1" type="ORF">LC1Nh_1035</name>
</gene>
<dbReference type="Proteomes" id="UP000377803">
    <property type="component" value="Chromosome"/>
</dbReference>
<dbReference type="EMBL" id="CP040089">
    <property type="protein sequence ID" value="QGA80908.1"/>
    <property type="molecule type" value="Genomic_DNA"/>
</dbReference>
<dbReference type="RefSeq" id="WP_153550653.1">
    <property type="nucleotide sequence ID" value="NZ_CP040089.1"/>
</dbReference>
<dbReference type="AlphaFoldDB" id="A0A5Q0UH05"/>
<dbReference type="KEGG" id="ncon:LC1Nh_1035"/>